<keyword evidence="10" id="KW-1185">Reference proteome</keyword>
<evidence type="ECO:0000256" key="3">
    <source>
        <dbReference type="ARBA" id="ARBA00023125"/>
    </source>
</evidence>
<dbReference type="KEGG" id="crg:105343043"/>
<keyword evidence="2" id="KW-0805">Transcription regulation</keyword>
<feature type="compositionally biased region" description="Basic residues" evidence="7">
    <location>
        <begin position="68"/>
        <end position="85"/>
    </location>
</feature>
<keyword evidence="4" id="KW-0804">Transcription</keyword>
<dbReference type="GO" id="GO:0005634">
    <property type="term" value="C:nucleus"/>
    <property type="evidence" value="ECO:0007669"/>
    <property type="project" value="UniProtKB-SubCell"/>
</dbReference>
<feature type="domain" description="BHLH" evidence="8">
    <location>
        <begin position="70"/>
        <end position="123"/>
    </location>
</feature>
<evidence type="ECO:0000256" key="6">
    <source>
        <dbReference type="SAM" id="Coils"/>
    </source>
</evidence>
<accession>A0A8W8J8U5</accession>
<dbReference type="SUPFAM" id="SSF47459">
    <property type="entry name" value="HLH, helix-loop-helix DNA-binding domain"/>
    <property type="match status" value="1"/>
</dbReference>
<dbReference type="PANTHER" id="PTHR15741:SF37">
    <property type="entry name" value="LD38259P"/>
    <property type="match status" value="1"/>
</dbReference>
<evidence type="ECO:0000256" key="7">
    <source>
        <dbReference type="SAM" id="MobiDB-lite"/>
    </source>
</evidence>
<dbReference type="CDD" id="cd11405">
    <property type="entry name" value="bHLHzip_MLXIP_like"/>
    <property type="match status" value="1"/>
</dbReference>
<evidence type="ECO:0000313" key="9">
    <source>
        <dbReference type="EnsemblMetazoa" id="G17863.2:cds"/>
    </source>
</evidence>
<dbReference type="EnsemblMetazoa" id="G17863.2">
    <property type="protein sequence ID" value="G17863.2:cds"/>
    <property type="gene ID" value="G17863"/>
</dbReference>
<dbReference type="InterPro" id="IPR011598">
    <property type="entry name" value="bHLH_dom"/>
</dbReference>
<evidence type="ECO:0000256" key="2">
    <source>
        <dbReference type="ARBA" id="ARBA00023015"/>
    </source>
</evidence>
<feature type="region of interest" description="Disordered" evidence="7">
    <location>
        <begin position="24"/>
        <end position="85"/>
    </location>
</feature>
<evidence type="ECO:0000313" key="10">
    <source>
        <dbReference type="Proteomes" id="UP000005408"/>
    </source>
</evidence>
<organism evidence="9 10">
    <name type="scientific">Magallana gigas</name>
    <name type="common">Pacific oyster</name>
    <name type="synonym">Crassostrea gigas</name>
    <dbReference type="NCBI Taxonomy" id="29159"/>
    <lineage>
        <taxon>Eukaryota</taxon>
        <taxon>Metazoa</taxon>
        <taxon>Spiralia</taxon>
        <taxon>Lophotrochozoa</taxon>
        <taxon>Mollusca</taxon>
        <taxon>Bivalvia</taxon>
        <taxon>Autobranchia</taxon>
        <taxon>Pteriomorphia</taxon>
        <taxon>Ostreida</taxon>
        <taxon>Ostreoidea</taxon>
        <taxon>Ostreidae</taxon>
        <taxon>Magallana</taxon>
    </lineage>
</organism>
<dbReference type="GeneID" id="105343043"/>
<keyword evidence="5" id="KW-0539">Nucleus</keyword>
<dbReference type="InterPro" id="IPR036638">
    <property type="entry name" value="HLH_DNA-bd_sf"/>
</dbReference>
<dbReference type="GO" id="GO:0000978">
    <property type="term" value="F:RNA polymerase II cis-regulatory region sequence-specific DNA binding"/>
    <property type="evidence" value="ECO:0007669"/>
    <property type="project" value="TreeGrafter"/>
</dbReference>
<evidence type="ECO:0000256" key="5">
    <source>
        <dbReference type="ARBA" id="ARBA00023242"/>
    </source>
</evidence>
<dbReference type="RefSeq" id="XP_011448500.2">
    <property type="nucleotide sequence ID" value="XM_011450198.4"/>
</dbReference>
<evidence type="ECO:0000259" key="8">
    <source>
        <dbReference type="PROSITE" id="PS50888"/>
    </source>
</evidence>
<feature type="compositionally biased region" description="Basic residues" evidence="7">
    <location>
        <begin position="30"/>
        <end position="40"/>
    </location>
</feature>
<evidence type="ECO:0000256" key="4">
    <source>
        <dbReference type="ARBA" id="ARBA00023163"/>
    </source>
</evidence>
<dbReference type="AlphaFoldDB" id="A0A8W8J8U5"/>
<evidence type="ECO:0000256" key="1">
    <source>
        <dbReference type="ARBA" id="ARBA00004123"/>
    </source>
</evidence>
<dbReference type="Proteomes" id="UP000005408">
    <property type="component" value="Unassembled WGS sequence"/>
</dbReference>
<protein>
    <recommendedName>
        <fullName evidence="8">BHLH domain-containing protein</fullName>
    </recommendedName>
</protein>
<keyword evidence="6" id="KW-0175">Coiled coil</keyword>
<dbReference type="InterPro" id="IPR052207">
    <property type="entry name" value="Max-like/E-box_TFs"/>
</dbReference>
<reference evidence="9" key="1">
    <citation type="submission" date="2022-08" db="UniProtKB">
        <authorList>
            <consortium name="EnsemblMetazoa"/>
        </authorList>
    </citation>
    <scope>IDENTIFICATION</scope>
    <source>
        <strain evidence="9">05x7-T-G4-1.051#20</strain>
    </source>
</reference>
<comment type="subcellular location">
    <subcellularLocation>
        <location evidence="1">Nucleus</location>
    </subcellularLocation>
</comment>
<dbReference type="SMART" id="SM00353">
    <property type="entry name" value="HLH"/>
    <property type="match status" value="1"/>
</dbReference>
<dbReference type="Gene3D" id="4.10.280.10">
    <property type="entry name" value="Helix-loop-helix DNA-binding domain"/>
    <property type="match status" value="1"/>
</dbReference>
<feature type="compositionally biased region" description="Low complexity" evidence="7">
    <location>
        <begin position="42"/>
        <end position="55"/>
    </location>
</feature>
<dbReference type="GO" id="GO:0046983">
    <property type="term" value="F:protein dimerization activity"/>
    <property type="evidence" value="ECO:0007669"/>
    <property type="project" value="InterPro"/>
</dbReference>
<dbReference type="PANTHER" id="PTHR15741">
    <property type="entry name" value="BASIC HELIX-LOOP-HELIX ZIP TRANSCRIPTION FACTOR"/>
    <property type="match status" value="1"/>
</dbReference>
<name>A0A8W8J8U5_MAGGI</name>
<dbReference type="Pfam" id="PF00010">
    <property type="entry name" value="HLH"/>
    <property type="match status" value="1"/>
</dbReference>
<dbReference type="GO" id="GO:0000981">
    <property type="term" value="F:DNA-binding transcription factor activity, RNA polymerase II-specific"/>
    <property type="evidence" value="ECO:0007669"/>
    <property type="project" value="TreeGrafter"/>
</dbReference>
<sequence>MMTGYNNHQTELDLNNLHKEITEKLQVNGRVKRKTRHRAAKSPPDGSSPSSPSSPRTGKCGRPANPIPRHKRDSHIKAEHKRRDKIQKGFESLRSLVPSLEDVSEKESKAVMLFKTAEYCRQLKGQCRGLTDEAAALRQEIQSVGTQIHDLQQELPVTGVDAVEEPPSTDIDQLYQQYVASQTKKNWKFYIFSFMLKPLFESFKVMVTTTTSDDFSHSVSNWVKEKLALPNLRIEFLNCLRTVSKNTKIMDAPELLPVEAHLSCADKLCTLSDIKMEAVHTPLTIATPVNNSPPQLPSQSNVWVSSVLSTNTDLSTTYSSGNSMMSSSIVSDNCALPQALTEATMCTDSQELPLGPLGDIPLPTCDSEMSIVDSLLNNLDSSDSLHHLLSDQPVSLNDITPTPITEGFITHSQNPYTQTFTPHQGHQNAHYSL</sequence>
<feature type="coiled-coil region" evidence="6">
    <location>
        <begin position="120"/>
        <end position="154"/>
    </location>
</feature>
<dbReference type="PROSITE" id="PS50888">
    <property type="entry name" value="BHLH"/>
    <property type="match status" value="1"/>
</dbReference>
<keyword evidence="3" id="KW-0238">DNA-binding</keyword>
<proteinExistence type="predicted"/>